<accession>A0ABT1SE23</accession>
<protein>
    <submittedName>
        <fullName evidence="2">Zinc ribbon domain-containing protein</fullName>
    </submittedName>
</protein>
<name>A0ABT1SE23_9FIRM</name>
<feature type="domain" description="Recombinase zinc beta ribbon" evidence="1">
    <location>
        <begin position="75"/>
        <end position="119"/>
    </location>
</feature>
<evidence type="ECO:0000313" key="3">
    <source>
        <dbReference type="Proteomes" id="UP001524478"/>
    </source>
</evidence>
<proteinExistence type="predicted"/>
<dbReference type="EMBL" id="JANGAC010000015">
    <property type="protein sequence ID" value="MCQ4924728.1"/>
    <property type="molecule type" value="Genomic_DNA"/>
</dbReference>
<comment type="caution">
    <text evidence="2">The sequence shown here is derived from an EMBL/GenBank/DDBJ whole genome shotgun (WGS) entry which is preliminary data.</text>
</comment>
<organism evidence="2 3">
    <name type="scientific">Tissierella carlieri</name>
    <dbReference type="NCBI Taxonomy" id="689904"/>
    <lineage>
        <taxon>Bacteria</taxon>
        <taxon>Bacillati</taxon>
        <taxon>Bacillota</taxon>
        <taxon>Tissierellia</taxon>
        <taxon>Tissierellales</taxon>
        <taxon>Tissierellaceae</taxon>
        <taxon>Tissierella</taxon>
    </lineage>
</organism>
<keyword evidence="3" id="KW-1185">Reference proteome</keyword>
<sequence>MNSYEIAYKLSKKQIPDPRGGIWYGTTEFEVLPKSEWVIVNNCHEAVKTQVEHEKILIFLNRLKRTKRSVGKKLPFTGLIKCGKCNHTLSIIERKDRKGTLTIQTCWYKDEFGNKCGNSGGLLQLIYDVVNRELENYEIKIQNEVDKDADAEINEITNMISTYESTIKLKLNSITRIRQAYEAEAYTLDEYKIRKKTVTKEIHLLEDELKVLKYRLKHAKSLTNQQRMNLIYEFKKIIKSENLTYEEQNELYKSIIESIVWKREGDNIEIEVNFI</sequence>
<evidence type="ECO:0000313" key="2">
    <source>
        <dbReference type="EMBL" id="MCQ4924728.1"/>
    </source>
</evidence>
<gene>
    <name evidence="2" type="ORF">NE686_16615</name>
</gene>
<dbReference type="Proteomes" id="UP001524478">
    <property type="component" value="Unassembled WGS sequence"/>
</dbReference>
<dbReference type="RefSeq" id="WP_216561099.1">
    <property type="nucleotide sequence ID" value="NZ_JAHLOH010000045.1"/>
</dbReference>
<evidence type="ECO:0000259" key="1">
    <source>
        <dbReference type="Pfam" id="PF13408"/>
    </source>
</evidence>
<reference evidence="2 3" key="1">
    <citation type="submission" date="2022-06" db="EMBL/GenBank/DDBJ databases">
        <title>Isolation of gut microbiota from human fecal samples.</title>
        <authorList>
            <person name="Pamer E.G."/>
            <person name="Barat B."/>
            <person name="Waligurski E."/>
            <person name="Medina S."/>
            <person name="Paddock L."/>
            <person name="Mostad J."/>
        </authorList>
    </citation>
    <scope>NUCLEOTIDE SEQUENCE [LARGE SCALE GENOMIC DNA]</scope>
    <source>
        <strain evidence="2 3">DFI.7.95</strain>
    </source>
</reference>
<dbReference type="InterPro" id="IPR025827">
    <property type="entry name" value="Zn_ribbon_recom_dom"/>
</dbReference>
<dbReference type="Pfam" id="PF13408">
    <property type="entry name" value="Zn_ribbon_recom"/>
    <property type="match status" value="1"/>
</dbReference>